<keyword evidence="4" id="KW-1133">Transmembrane helix</keyword>
<dbReference type="GO" id="GO:0008194">
    <property type="term" value="F:UDP-glycosyltransferase activity"/>
    <property type="evidence" value="ECO:0007669"/>
    <property type="project" value="InterPro"/>
</dbReference>
<reference evidence="6" key="2">
    <citation type="submission" date="2021-01" db="UniProtKB">
        <authorList>
            <consortium name="EnsemblMetazoa"/>
        </authorList>
    </citation>
    <scope>IDENTIFICATION</scope>
</reference>
<keyword evidence="4" id="KW-0812">Transmembrane</keyword>
<comment type="similarity">
    <text evidence="1">Belongs to the UDP-glycosyltransferase family.</text>
</comment>
<dbReference type="CDD" id="cd03784">
    <property type="entry name" value="GT1_Gtf-like"/>
    <property type="match status" value="1"/>
</dbReference>
<evidence type="ECO:0000256" key="5">
    <source>
        <dbReference type="SAM" id="SignalP"/>
    </source>
</evidence>
<dbReference type="InterPro" id="IPR050271">
    <property type="entry name" value="UDP-glycosyltransferase"/>
</dbReference>
<dbReference type="AlphaFoldDB" id="A0A7M7HDB0"/>
<dbReference type="EnsemblMetazoa" id="XM_011666741">
    <property type="protein sequence ID" value="XP_011665043"/>
    <property type="gene ID" value="LOC578623"/>
</dbReference>
<evidence type="ECO:0000256" key="2">
    <source>
        <dbReference type="ARBA" id="ARBA00022676"/>
    </source>
</evidence>
<evidence type="ECO:0000256" key="3">
    <source>
        <dbReference type="ARBA" id="ARBA00022679"/>
    </source>
</evidence>
<name>A0A7M7HDB0_STRPU</name>
<protein>
    <recommendedName>
        <fullName evidence="8">UDP-glucuronosyltransferase</fullName>
    </recommendedName>
</protein>
<organism evidence="6 7">
    <name type="scientific">Strongylocentrotus purpuratus</name>
    <name type="common">Purple sea urchin</name>
    <dbReference type="NCBI Taxonomy" id="7668"/>
    <lineage>
        <taxon>Eukaryota</taxon>
        <taxon>Metazoa</taxon>
        <taxon>Echinodermata</taxon>
        <taxon>Eleutherozoa</taxon>
        <taxon>Echinozoa</taxon>
        <taxon>Echinoidea</taxon>
        <taxon>Euechinoidea</taxon>
        <taxon>Echinacea</taxon>
        <taxon>Camarodonta</taxon>
        <taxon>Echinidea</taxon>
        <taxon>Strongylocentrotidae</taxon>
        <taxon>Strongylocentrotus</taxon>
    </lineage>
</organism>
<feature type="signal peptide" evidence="5">
    <location>
        <begin position="1"/>
        <end position="22"/>
    </location>
</feature>
<dbReference type="RefSeq" id="XP_011665043.2">
    <property type="nucleotide sequence ID" value="XM_011666741.2"/>
</dbReference>
<keyword evidence="2" id="KW-0328">Glycosyltransferase</keyword>
<feature type="chain" id="PRO_5029734762" description="UDP-glucuronosyltransferase" evidence="5">
    <location>
        <begin position="23"/>
        <end position="528"/>
    </location>
</feature>
<dbReference type="PANTHER" id="PTHR48043">
    <property type="entry name" value="EG:EG0003.4 PROTEIN-RELATED"/>
    <property type="match status" value="1"/>
</dbReference>
<evidence type="ECO:0000256" key="4">
    <source>
        <dbReference type="SAM" id="Phobius"/>
    </source>
</evidence>
<evidence type="ECO:0000313" key="7">
    <source>
        <dbReference type="Proteomes" id="UP000007110"/>
    </source>
</evidence>
<dbReference type="Pfam" id="PF00201">
    <property type="entry name" value="UDPGT"/>
    <property type="match status" value="1"/>
</dbReference>
<keyword evidence="3" id="KW-0808">Transferase</keyword>
<dbReference type="InterPro" id="IPR002213">
    <property type="entry name" value="UDP_glucos_trans"/>
</dbReference>
<dbReference type="FunFam" id="3.40.50.2000:FF:000050">
    <property type="entry name" value="UDP-glucuronosyltransferase"/>
    <property type="match status" value="1"/>
</dbReference>
<dbReference type="Gene3D" id="3.40.50.2000">
    <property type="entry name" value="Glycogen Phosphorylase B"/>
    <property type="match status" value="2"/>
</dbReference>
<sequence length="528" mass="59536">MERRTVKICLIVLVSCLSLTSAGNVLISVTLGEGSHYMASTAIGEALVRRGHNVTVLIGNAHEHRAKHPVHSKIFNFEIYTYPEPVEKVRERMEKVSSQAFEKEFQFDMIWNFTNVLAPYVNYCRSAFRDRELMGRLERAKFDVTILDVTWMCSVLISEHLNTANVLFNPMAAQYYVAEMMAGAPFLPAVIPDGILCPPQKMTFFQRVKNVLLVFALRRLFSIFANMVYPIQEEFNILMDRSMQDYMSEVELLLMSMDPVIDYVVPFPPAVVEVGGLLTRPANPLDKDLDDFMNSSGDDGVIILSLGTYVKVMPQRLNDLFASVFAKLPQKVVWQLPDNSTTTLSPNIRTMGWLPQNDLLGHPKTKLFIYQGGNNGLYEALYHGVPTLVLPVFADQLCVASRVLEKGMGSYLDIHTLTAEGVYDAIKMILSNNTYAETAKRLSAIYRDRPETPAERAAYWVEHVMKFGGKYMESPAKHLSFIQLSLLDVYAFLIFCLIVVVAVIFLSCRCVFRCCGAMCKGGSKKKKD</sequence>
<reference evidence="7" key="1">
    <citation type="submission" date="2015-02" db="EMBL/GenBank/DDBJ databases">
        <title>Genome sequencing for Strongylocentrotus purpuratus.</title>
        <authorList>
            <person name="Murali S."/>
            <person name="Liu Y."/>
            <person name="Vee V."/>
            <person name="English A."/>
            <person name="Wang M."/>
            <person name="Skinner E."/>
            <person name="Han Y."/>
            <person name="Muzny D.M."/>
            <person name="Worley K.C."/>
            <person name="Gibbs R.A."/>
        </authorList>
    </citation>
    <scope>NUCLEOTIDE SEQUENCE</scope>
</reference>
<dbReference type="SUPFAM" id="SSF53756">
    <property type="entry name" value="UDP-Glycosyltransferase/glycogen phosphorylase"/>
    <property type="match status" value="1"/>
</dbReference>
<keyword evidence="5" id="KW-0732">Signal</keyword>
<keyword evidence="4" id="KW-0472">Membrane</keyword>
<dbReference type="PANTHER" id="PTHR48043:SF145">
    <property type="entry name" value="FI06409P-RELATED"/>
    <property type="match status" value="1"/>
</dbReference>
<dbReference type="KEGG" id="spu:578623"/>
<dbReference type="Proteomes" id="UP000007110">
    <property type="component" value="Unassembled WGS sequence"/>
</dbReference>
<accession>A0A7M7HDB0</accession>
<evidence type="ECO:0000313" key="6">
    <source>
        <dbReference type="EnsemblMetazoa" id="XP_011665043"/>
    </source>
</evidence>
<evidence type="ECO:0000256" key="1">
    <source>
        <dbReference type="ARBA" id="ARBA00009995"/>
    </source>
</evidence>
<keyword evidence="7" id="KW-1185">Reference proteome</keyword>
<evidence type="ECO:0008006" key="8">
    <source>
        <dbReference type="Google" id="ProtNLM"/>
    </source>
</evidence>
<feature type="transmembrane region" description="Helical" evidence="4">
    <location>
        <begin position="489"/>
        <end position="512"/>
    </location>
</feature>
<proteinExistence type="inferred from homology"/>
<dbReference type="GeneID" id="578623"/>